<evidence type="ECO:0000256" key="3">
    <source>
        <dbReference type="ARBA" id="ARBA00011991"/>
    </source>
</evidence>
<protein>
    <recommendedName>
        <fullName evidence="4 10">Nicotinate-nucleotide--dimethylbenzimidazole phosphoribosyltransferase</fullName>
        <shortName evidence="10">NN:DBI PRT</shortName>
        <ecNumber evidence="3 10">2.4.2.21</ecNumber>
    </recommendedName>
    <alternativeName>
        <fullName evidence="8 10">N(1)-alpha-phosphoribosyltransferase</fullName>
    </alternativeName>
</protein>
<keyword evidence="7 10" id="KW-0808">Transferase</keyword>
<dbReference type="HAMAP" id="MF_00230">
    <property type="entry name" value="CobT"/>
    <property type="match status" value="1"/>
</dbReference>
<evidence type="ECO:0000256" key="7">
    <source>
        <dbReference type="ARBA" id="ARBA00022679"/>
    </source>
</evidence>
<comment type="catalytic activity">
    <reaction evidence="9 10">
        <text>5,6-dimethylbenzimidazole + nicotinate beta-D-ribonucleotide = alpha-ribazole 5'-phosphate + nicotinate + H(+)</text>
        <dbReference type="Rhea" id="RHEA:11196"/>
        <dbReference type="ChEBI" id="CHEBI:15378"/>
        <dbReference type="ChEBI" id="CHEBI:15890"/>
        <dbReference type="ChEBI" id="CHEBI:32544"/>
        <dbReference type="ChEBI" id="CHEBI:57502"/>
        <dbReference type="ChEBI" id="CHEBI:57918"/>
        <dbReference type="EC" id="2.4.2.21"/>
    </reaction>
</comment>
<name>A0A1H0IY24_9BACT</name>
<evidence type="ECO:0000256" key="5">
    <source>
        <dbReference type="ARBA" id="ARBA00022573"/>
    </source>
</evidence>
<evidence type="ECO:0000313" key="13">
    <source>
        <dbReference type="EMBL" id="SDO36273.1"/>
    </source>
</evidence>
<dbReference type="InterPro" id="IPR023195">
    <property type="entry name" value="Nict_dMeBzImd_PRibTrfase_N"/>
</dbReference>
<keyword evidence="5 10" id="KW-0169">Cobalamin biosynthesis</keyword>
<dbReference type="SUPFAM" id="SSF50129">
    <property type="entry name" value="GroES-like"/>
    <property type="match status" value="1"/>
</dbReference>
<proteinExistence type="inferred from homology"/>
<dbReference type="OrthoDB" id="9781491at2"/>
<evidence type="ECO:0000256" key="1">
    <source>
        <dbReference type="ARBA" id="ARBA00005049"/>
    </source>
</evidence>
<dbReference type="GO" id="GO:0008939">
    <property type="term" value="F:nicotinate-nucleotide-dimethylbenzimidazole phosphoribosyltransferase activity"/>
    <property type="evidence" value="ECO:0007669"/>
    <property type="project" value="UniProtKB-UniRule"/>
</dbReference>
<dbReference type="SUPFAM" id="SSF51735">
    <property type="entry name" value="NAD(P)-binding Rossmann-fold domains"/>
    <property type="match status" value="1"/>
</dbReference>
<evidence type="ECO:0000256" key="6">
    <source>
        <dbReference type="ARBA" id="ARBA00022676"/>
    </source>
</evidence>
<evidence type="ECO:0000313" key="14">
    <source>
        <dbReference type="Proteomes" id="UP000199073"/>
    </source>
</evidence>
<feature type="active site" description="Proton acceptor" evidence="10">
    <location>
        <position position="667"/>
    </location>
</feature>
<dbReference type="Pfam" id="PF00107">
    <property type="entry name" value="ADH_zinc_N"/>
    <property type="match status" value="1"/>
</dbReference>
<dbReference type="NCBIfam" id="NF000996">
    <property type="entry name" value="PRK00105.1"/>
    <property type="match status" value="1"/>
</dbReference>
<dbReference type="SUPFAM" id="SSF52733">
    <property type="entry name" value="Nicotinate mononucleotide:5,6-dimethylbenzimidazole phosphoribosyltransferase (CobT)"/>
    <property type="match status" value="1"/>
</dbReference>
<evidence type="ECO:0000259" key="11">
    <source>
        <dbReference type="Pfam" id="PF00107"/>
    </source>
</evidence>
<dbReference type="Pfam" id="PF02277">
    <property type="entry name" value="DBI_PRT"/>
    <property type="match status" value="1"/>
</dbReference>
<dbReference type="EC" id="2.4.2.21" evidence="3 10"/>
<dbReference type="Gene3D" id="3.40.50.10210">
    <property type="match status" value="1"/>
</dbReference>
<dbReference type="PANTHER" id="PTHR43463:SF1">
    <property type="entry name" value="NICOTINATE-NUCLEOTIDE--DIMETHYLBENZIMIDAZOLE PHOSPHORIBOSYLTRANSFERASE"/>
    <property type="match status" value="1"/>
</dbReference>
<dbReference type="InterPro" id="IPR036291">
    <property type="entry name" value="NAD(P)-bd_dom_sf"/>
</dbReference>
<reference evidence="13 14" key="1">
    <citation type="submission" date="2016-10" db="EMBL/GenBank/DDBJ databases">
        <authorList>
            <person name="de Groot N.N."/>
        </authorList>
    </citation>
    <scope>NUCLEOTIDE SEQUENCE [LARGE SCALE GENOMIC DNA]</scope>
    <source>
        <strain evidence="13 14">DSM 12130</strain>
    </source>
</reference>
<evidence type="ECO:0000256" key="9">
    <source>
        <dbReference type="ARBA" id="ARBA00047340"/>
    </source>
</evidence>
<keyword evidence="14" id="KW-1185">Reference proteome</keyword>
<dbReference type="Gene3D" id="3.40.50.720">
    <property type="entry name" value="NAD(P)-binding Rossmann-like Domain"/>
    <property type="match status" value="1"/>
</dbReference>
<evidence type="ECO:0000256" key="4">
    <source>
        <dbReference type="ARBA" id="ARBA00015486"/>
    </source>
</evidence>
<comment type="similarity">
    <text evidence="2 10">Belongs to the CobT family.</text>
</comment>
<feature type="domain" description="Alcohol dehydrogenase-like N-terminal" evidence="12">
    <location>
        <begin position="23"/>
        <end position="123"/>
    </location>
</feature>
<evidence type="ECO:0000259" key="12">
    <source>
        <dbReference type="Pfam" id="PF08240"/>
    </source>
</evidence>
<dbReference type="Gene3D" id="3.90.180.10">
    <property type="entry name" value="Medium-chain alcohol dehydrogenases, catalytic domain"/>
    <property type="match status" value="1"/>
</dbReference>
<keyword evidence="6 10" id="KW-0328">Glycosyltransferase</keyword>
<accession>A0A1H0IY24</accession>
<evidence type="ECO:0000256" key="8">
    <source>
        <dbReference type="ARBA" id="ARBA00030686"/>
    </source>
</evidence>
<dbReference type="Pfam" id="PF08240">
    <property type="entry name" value="ADH_N"/>
    <property type="match status" value="1"/>
</dbReference>
<dbReference type="AlphaFoldDB" id="A0A1H0IY24"/>
<comment type="pathway">
    <text evidence="1 10">Nucleoside biosynthesis; alpha-ribazole biosynthesis; alpha-ribazole from 5,6-dimethylbenzimidazole: step 1/2.</text>
</comment>
<evidence type="ECO:0000256" key="2">
    <source>
        <dbReference type="ARBA" id="ARBA00007110"/>
    </source>
</evidence>
<dbReference type="UniPathway" id="UPA00061">
    <property type="reaction ID" value="UER00516"/>
</dbReference>
<dbReference type="InterPro" id="IPR013149">
    <property type="entry name" value="ADH-like_C"/>
</dbReference>
<comment type="function">
    <text evidence="10">Catalyzes the synthesis of alpha-ribazole-5'-phosphate from nicotinate mononucleotide (NAMN) and 5,6-dimethylbenzimidazole (DMB).</text>
</comment>
<dbReference type="Gene3D" id="1.10.1610.10">
    <property type="match status" value="1"/>
</dbReference>
<sequence length="703" mass="75679">MKLVLNRSESMGLLHDDSRPVTGPGRAVLKVVCCAVCRTDAKMWRQGHRDLKLPRVLGHEVAAVDEATGALYTVWPGESCGNCQYCRAGRENLCDEMKITGFHTDGGFATYLSVAKSSLIEVKERMEPRYVTFCEPVGCVINGLSLVSAHQGGKVVVYGGGVLGVLAALVLREKGYRVVVIERSQEKIGRIKVVCDTNGISVVKDSVEADFDLAINCCDSHIAFSLCITKLKKSGKLIFFSGLKKNEELDTNLLNLIHYKELEIYGAYGPRREHMVEALAFCSRQQDNLAMLVEEVIRVEEVERVLPHVLSGNSLKYIVDLKKAPSAEADSWVQPEDKTFEPRVKNDLPGFLGEIAAKIEPLSDEMRHSARKKVDLKTKPLGALGTIEELAVQLSTIQQTLDPAVPCRRMFVFAGDHGIVEEGVSAFPAKVTVQMVDNFLDGGAAINSFCRQYGIELSVVDMGVNGDFAAHPLLIDKKVAYGTENFALGDAMTRKQALCAIENGARVFLEKNQQSPCQLVGMGEMGIGNTTSASAIICAATRLTPEQVVGRGTGVDDRGLERKREVIEKALDLHRPSGDNGLELLCKMGGYELAGICGATLAAAASGCCVVLDGVISTAAGLVACLICPAVGPYLIAGHKSIEIGQRAALELMGLEPVVDLGFRLGEGTGAAVTMNLVDLACRMMREMASFEEAGVSTGNDHG</sequence>
<dbReference type="FunFam" id="3.40.50.10210:FF:000001">
    <property type="entry name" value="Nicotinate-nucleotide--dimethylbenzimidazole phosphoribosyltransferase"/>
    <property type="match status" value="1"/>
</dbReference>
<evidence type="ECO:0000256" key="10">
    <source>
        <dbReference type="HAMAP-Rule" id="MF_00230"/>
    </source>
</evidence>
<dbReference type="PANTHER" id="PTHR43463">
    <property type="entry name" value="NICOTINATE-NUCLEOTIDE--DIMETHYLBENZIMIDAZOLE PHOSPHORIBOSYLTRANSFERASE"/>
    <property type="match status" value="1"/>
</dbReference>
<dbReference type="InterPro" id="IPR036087">
    <property type="entry name" value="Nict_dMeBzImd_PRibTrfase_sf"/>
</dbReference>
<dbReference type="NCBIfam" id="TIGR03160">
    <property type="entry name" value="cobT_DBIPRT"/>
    <property type="match status" value="1"/>
</dbReference>
<dbReference type="CDD" id="cd02439">
    <property type="entry name" value="DMB-PRT_CobT"/>
    <property type="match status" value="1"/>
</dbReference>
<dbReference type="InterPro" id="IPR013154">
    <property type="entry name" value="ADH-like_N"/>
</dbReference>
<organism evidence="13 14">
    <name type="scientific">Desulforhopalus singaporensis</name>
    <dbReference type="NCBI Taxonomy" id="91360"/>
    <lineage>
        <taxon>Bacteria</taxon>
        <taxon>Pseudomonadati</taxon>
        <taxon>Thermodesulfobacteriota</taxon>
        <taxon>Desulfobulbia</taxon>
        <taxon>Desulfobulbales</taxon>
        <taxon>Desulfocapsaceae</taxon>
        <taxon>Desulforhopalus</taxon>
    </lineage>
</organism>
<gene>
    <name evidence="10" type="primary">cobT</name>
    <name evidence="13" type="ORF">SAMN05660330_00069</name>
</gene>
<dbReference type="Proteomes" id="UP000199073">
    <property type="component" value="Unassembled WGS sequence"/>
</dbReference>
<dbReference type="EMBL" id="FNJI01000001">
    <property type="protein sequence ID" value="SDO36273.1"/>
    <property type="molecule type" value="Genomic_DNA"/>
</dbReference>
<feature type="domain" description="Alcohol dehydrogenase-like C-terminal" evidence="11">
    <location>
        <begin position="163"/>
        <end position="283"/>
    </location>
</feature>
<dbReference type="InterPro" id="IPR017846">
    <property type="entry name" value="Nict_dMeBzImd_PRibTrfase_bact"/>
</dbReference>
<dbReference type="GO" id="GO:0009236">
    <property type="term" value="P:cobalamin biosynthetic process"/>
    <property type="evidence" value="ECO:0007669"/>
    <property type="project" value="UniProtKB-UniRule"/>
</dbReference>
<dbReference type="STRING" id="91360.SAMN05660330_00069"/>
<dbReference type="InterPro" id="IPR011032">
    <property type="entry name" value="GroES-like_sf"/>
</dbReference>
<dbReference type="InterPro" id="IPR003200">
    <property type="entry name" value="Nict_dMeBzImd_PRibTrfase"/>
</dbReference>
<dbReference type="RefSeq" id="WP_092218629.1">
    <property type="nucleotide sequence ID" value="NZ_FNJI01000001.1"/>
</dbReference>